<dbReference type="PANTHER" id="PTHR10643:SF2">
    <property type="entry name" value="KINETOCHORE PROTEIN NDC80 HOMOLOG"/>
    <property type="match status" value="1"/>
</dbReference>
<accession>A0AAD9GAD3</accession>
<dbReference type="Gene3D" id="1.10.418.30">
    <property type="entry name" value="Ncd80 complex, Ncd80 subunit"/>
    <property type="match status" value="1"/>
</dbReference>
<feature type="coiled-coil region" evidence="11">
    <location>
        <begin position="283"/>
        <end position="362"/>
    </location>
</feature>
<dbReference type="GO" id="GO:0051315">
    <property type="term" value="P:attachment of mitotic spindle microtubules to kinetochore"/>
    <property type="evidence" value="ECO:0007669"/>
    <property type="project" value="UniProtKB-UniRule"/>
</dbReference>
<reference evidence="13" key="1">
    <citation type="journal article" date="2014" name="Nucleic Acids Res.">
        <title>The evolutionary dynamics of variant antigen genes in Babesia reveal a history of genomic innovation underlying host-parasite interaction.</title>
        <authorList>
            <person name="Jackson A.P."/>
            <person name="Otto T.D."/>
            <person name="Darby A."/>
            <person name="Ramaprasad A."/>
            <person name="Xia D."/>
            <person name="Echaide I.E."/>
            <person name="Farber M."/>
            <person name="Gahlot S."/>
            <person name="Gamble J."/>
            <person name="Gupta D."/>
            <person name="Gupta Y."/>
            <person name="Jackson L."/>
            <person name="Malandrin L."/>
            <person name="Malas T.B."/>
            <person name="Moussa E."/>
            <person name="Nair M."/>
            <person name="Reid A.J."/>
            <person name="Sanders M."/>
            <person name="Sharma J."/>
            <person name="Tracey A."/>
            <person name="Quail M.A."/>
            <person name="Weir W."/>
            <person name="Wastling J.M."/>
            <person name="Hall N."/>
            <person name="Willadsen P."/>
            <person name="Lingelbach K."/>
            <person name="Shiels B."/>
            <person name="Tait A."/>
            <person name="Berriman M."/>
            <person name="Allred D.R."/>
            <person name="Pain A."/>
        </authorList>
    </citation>
    <scope>NUCLEOTIDE SEQUENCE</scope>
    <source>
        <strain evidence="13">1802A</strain>
    </source>
</reference>
<evidence type="ECO:0000256" key="1">
    <source>
        <dbReference type="ARBA" id="ARBA00007050"/>
    </source>
</evidence>
<keyword evidence="4 10" id="KW-0498">Mitosis</keyword>
<gene>
    <name evidence="13" type="ORF">X943_001599</name>
</gene>
<evidence type="ECO:0000256" key="9">
    <source>
        <dbReference type="ARBA" id="ARBA00023328"/>
    </source>
</evidence>
<dbReference type="GO" id="GO:0005634">
    <property type="term" value="C:nucleus"/>
    <property type="evidence" value="ECO:0007669"/>
    <property type="project" value="UniProtKB-SubCell"/>
</dbReference>
<evidence type="ECO:0000256" key="5">
    <source>
        <dbReference type="ARBA" id="ARBA00022838"/>
    </source>
</evidence>
<dbReference type="GO" id="GO:0031262">
    <property type="term" value="C:Ndc80 complex"/>
    <property type="evidence" value="ECO:0007669"/>
    <property type="project" value="UniProtKB-UniRule"/>
</dbReference>
<keyword evidence="8 10" id="KW-0131">Cell cycle</keyword>
<dbReference type="InterPro" id="IPR005550">
    <property type="entry name" value="Kinetochore_Ndc80"/>
</dbReference>
<evidence type="ECO:0000256" key="11">
    <source>
        <dbReference type="SAM" id="Coils"/>
    </source>
</evidence>
<evidence type="ECO:0000313" key="13">
    <source>
        <dbReference type="EMBL" id="KAK1934796.1"/>
    </source>
</evidence>
<feature type="coiled-coil region" evidence="11">
    <location>
        <begin position="495"/>
        <end position="529"/>
    </location>
</feature>
<evidence type="ECO:0000256" key="3">
    <source>
        <dbReference type="ARBA" id="ARBA00022618"/>
    </source>
</evidence>
<dbReference type="EMBL" id="JAHBMH010000062">
    <property type="protein sequence ID" value="KAK1934796.1"/>
    <property type="molecule type" value="Genomic_DNA"/>
</dbReference>
<comment type="subunit">
    <text evidence="10">Component of the NDC80 complex.</text>
</comment>
<keyword evidence="7 10" id="KW-0539">Nucleus</keyword>
<dbReference type="Proteomes" id="UP001195914">
    <property type="component" value="Unassembled WGS sequence"/>
</dbReference>
<keyword evidence="3 10" id="KW-0132">Cell division</keyword>
<evidence type="ECO:0000256" key="2">
    <source>
        <dbReference type="ARBA" id="ARBA00022454"/>
    </source>
</evidence>
<evidence type="ECO:0000256" key="4">
    <source>
        <dbReference type="ARBA" id="ARBA00022776"/>
    </source>
</evidence>
<keyword evidence="14" id="KW-1185">Reference proteome</keyword>
<dbReference type="Pfam" id="PF03801">
    <property type="entry name" value="Ndc80_HEC"/>
    <property type="match status" value="1"/>
</dbReference>
<dbReference type="AlphaFoldDB" id="A0AAD9GAD3"/>
<evidence type="ECO:0000256" key="7">
    <source>
        <dbReference type="ARBA" id="ARBA00023242"/>
    </source>
</evidence>
<feature type="domain" description="Kinetochore protein Ndc80 CH" evidence="12">
    <location>
        <begin position="40"/>
        <end position="143"/>
    </location>
</feature>
<organism evidence="13 14">
    <name type="scientific">Babesia divergens</name>
    <dbReference type="NCBI Taxonomy" id="32595"/>
    <lineage>
        <taxon>Eukaryota</taxon>
        <taxon>Sar</taxon>
        <taxon>Alveolata</taxon>
        <taxon>Apicomplexa</taxon>
        <taxon>Aconoidasida</taxon>
        <taxon>Piroplasmida</taxon>
        <taxon>Babesiidae</taxon>
        <taxon>Babesia</taxon>
    </lineage>
</organism>
<protein>
    <recommendedName>
        <fullName evidence="10">Kinetochore protein NDC80</fullName>
    </recommendedName>
</protein>
<keyword evidence="5 10" id="KW-0995">Kinetochore</keyword>
<evidence type="ECO:0000256" key="6">
    <source>
        <dbReference type="ARBA" id="ARBA00023054"/>
    </source>
</evidence>
<name>A0AAD9GAD3_BABDI</name>
<sequence>MDSILSSLNHVRSALSGQTTSSATSRSNLLANTSKYPLTNKKECVQCILGFLASRDFHPCSAKDLLRSPPLQILLDIWNFLFKMVDAKANITKENMAAEVPKFFKEFGYPHIMKTSHLRTPTADHQWESNLVALSWLCKLLLYEQECFGKSFEGKSTQGQGPFGLDIAGRGKSTVSNSRVAQFVTEQATKHYQLYLQGEENSMQLMEDFDSTIGELLGTLQMNIDTKTDTLENLRVKTLDLQEELESFARTKEWIKTANVELQRIDAITAALNSACIQAEEHLKNYKQLLKSEQTGLAEQEERNKDLETIIERQDGNSQALRDVNQTIKVLKGQITEDNRKIKELEHDISTTEANIHTIEGQLVRAQNALASTHESIKNFLINNGHDADSWKNVESLNVNVTGDQESEILGVCPSAYARVLNEIIHKDRDQMQLSQEARIELEDAHHELENLGNTLTRETSETLREVSALFKTHILEDKESALQIETNNLADVIRTAAREELDRAKSELETVETAMAEANKRLRQQEQRAQAAWPEIIDRLKEMARENKESNCTELRRLIGCRLIHLEKSLAQGQSTATHDT</sequence>
<comment type="caution">
    <text evidence="13">The sequence shown here is derived from an EMBL/GenBank/DDBJ whole genome shotgun (WGS) entry which is preliminary data.</text>
</comment>
<keyword evidence="2 10" id="KW-0158">Chromosome</keyword>
<reference evidence="13" key="2">
    <citation type="submission" date="2021-05" db="EMBL/GenBank/DDBJ databases">
        <authorList>
            <person name="Pain A."/>
        </authorList>
    </citation>
    <scope>NUCLEOTIDE SEQUENCE</scope>
    <source>
        <strain evidence="13">1802A</strain>
    </source>
</reference>
<comment type="subcellular location">
    <subcellularLocation>
        <location evidence="10">Chromosome</location>
        <location evidence="10">Centromere</location>
        <location evidence="10">Kinetochore</location>
    </subcellularLocation>
    <subcellularLocation>
        <location evidence="10">Nucleus</location>
    </subcellularLocation>
</comment>
<comment type="function">
    <text evidence="10">Acts as a component of the essential kinetochore-associated NDC80 complex, which is required for chromosome segregation and spindle checkpoint activity.</text>
</comment>
<evidence type="ECO:0000256" key="10">
    <source>
        <dbReference type="RuleBase" id="RU368072"/>
    </source>
</evidence>
<feature type="coiled-coil region" evidence="11">
    <location>
        <begin position="432"/>
        <end position="462"/>
    </location>
</feature>
<dbReference type="InterPro" id="IPR055260">
    <property type="entry name" value="Ndc80_CH"/>
</dbReference>
<dbReference type="GO" id="GO:0051301">
    <property type="term" value="P:cell division"/>
    <property type="evidence" value="ECO:0007669"/>
    <property type="project" value="UniProtKB-UniRule"/>
</dbReference>
<keyword evidence="6 11" id="KW-0175">Coiled coil</keyword>
<evidence type="ECO:0000256" key="8">
    <source>
        <dbReference type="ARBA" id="ARBA00023306"/>
    </source>
</evidence>
<proteinExistence type="inferred from homology"/>
<comment type="similarity">
    <text evidence="1 10">Belongs to the NDC80/HEC1 family.</text>
</comment>
<evidence type="ECO:0000259" key="12">
    <source>
        <dbReference type="Pfam" id="PF03801"/>
    </source>
</evidence>
<evidence type="ECO:0000313" key="14">
    <source>
        <dbReference type="Proteomes" id="UP001195914"/>
    </source>
</evidence>
<dbReference type="PANTHER" id="PTHR10643">
    <property type="entry name" value="KINETOCHORE PROTEIN NDC80"/>
    <property type="match status" value="1"/>
</dbReference>
<dbReference type="InterPro" id="IPR038273">
    <property type="entry name" value="Ndc80_sf"/>
</dbReference>
<keyword evidence="9 10" id="KW-0137">Centromere</keyword>